<dbReference type="EMBL" id="CM046392">
    <property type="protein sequence ID" value="KAI8557101.1"/>
    <property type="molecule type" value="Genomic_DNA"/>
</dbReference>
<dbReference type="Proteomes" id="UP001062846">
    <property type="component" value="Chromosome 5"/>
</dbReference>
<organism evidence="1 2">
    <name type="scientific">Rhododendron molle</name>
    <name type="common">Chinese azalea</name>
    <name type="synonym">Azalea mollis</name>
    <dbReference type="NCBI Taxonomy" id="49168"/>
    <lineage>
        <taxon>Eukaryota</taxon>
        <taxon>Viridiplantae</taxon>
        <taxon>Streptophyta</taxon>
        <taxon>Embryophyta</taxon>
        <taxon>Tracheophyta</taxon>
        <taxon>Spermatophyta</taxon>
        <taxon>Magnoliopsida</taxon>
        <taxon>eudicotyledons</taxon>
        <taxon>Gunneridae</taxon>
        <taxon>Pentapetalae</taxon>
        <taxon>asterids</taxon>
        <taxon>Ericales</taxon>
        <taxon>Ericaceae</taxon>
        <taxon>Ericoideae</taxon>
        <taxon>Rhodoreae</taxon>
        <taxon>Rhododendron</taxon>
    </lineage>
</organism>
<comment type="caution">
    <text evidence="1">The sequence shown here is derived from an EMBL/GenBank/DDBJ whole genome shotgun (WGS) entry which is preliminary data.</text>
</comment>
<protein>
    <submittedName>
        <fullName evidence="1">Uncharacterized protein</fullName>
    </submittedName>
</protein>
<gene>
    <name evidence="1" type="ORF">RHMOL_Rhmol05G0308800</name>
</gene>
<proteinExistence type="predicted"/>
<name>A0ACC0NVS9_RHOML</name>
<sequence length="50" mass="5614">MRPSAIRSGQVQFQAAKGHSMRSKVIRCSQVQFDVTKSNSRPRVILCGHE</sequence>
<evidence type="ECO:0000313" key="1">
    <source>
        <dbReference type="EMBL" id="KAI8557101.1"/>
    </source>
</evidence>
<accession>A0ACC0NVS9</accession>
<reference evidence="1" key="1">
    <citation type="submission" date="2022-02" db="EMBL/GenBank/DDBJ databases">
        <title>Plant Genome Project.</title>
        <authorList>
            <person name="Zhang R.-G."/>
        </authorList>
    </citation>
    <scope>NUCLEOTIDE SEQUENCE</scope>
    <source>
        <strain evidence="1">AT1</strain>
    </source>
</reference>
<evidence type="ECO:0000313" key="2">
    <source>
        <dbReference type="Proteomes" id="UP001062846"/>
    </source>
</evidence>
<keyword evidence="2" id="KW-1185">Reference proteome</keyword>